<proteinExistence type="predicted"/>
<dbReference type="Proteomes" id="UP000199041">
    <property type="component" value="Unassembled WGS sequence"/>
</dbReference>
<accession>A0A1H3XIL3</accession>
<evidence type="ECO:0000313" key="2">
    <source>
        <dbReference type="Proteomes" id="UP000199041"/>
    </source>
</evidence>
<dbReference type="EMBL" id="FNQY01000005">
    <property type="protein sequence ID" value="SDZ98388.1"/>
    <property type="molecule type" value="Genomic_DNA"/>
</dbReference>
<gene>
    <name evidence="1" type="ORF">SAMN05192529_105152</name>
</gene>
<protein>
    <submittedName>
        <fullName evidence="1">Uncharacterized protein</fullName>
    </submittedName>
</protein>
<sequence>MAGRKVHMEIMFGIWPISLYILIKPLRLSSEQVPDYLFLKKKSEDVSKTFFILTVHALRAACRIYDLPYEQFKLSKLPSEKKSPVVLNISEARSLLTLARAFLAG</sequence>
<reference evidence="1 2" key="1">
    <citation type="submission" date="2016-10" db="EMBL/GenBank/DDBJ databases">
        <authorList>
            <person name="de Groot N.N."/>
        </authorList>
    </citation>
    <scope>NUCLEOTIDE SEQUENCE [LARGE SCALE GENOMIC DNA]</scope>
    <source>
        <strain evidence="1 2">Vu-144</strain>
    </source>
</reference>
<dbReference type="STRING" id="551991.SAMN05192529_105152"/>
<name>A0A1H3XIL3_9BACT</name>
<evidence type="ECO:0000313" key="1">
    <source>
        <dbReference type="EMBL" id="SDZ98388.1"/>
    </source>
</evidence>
<organism evidence="1 2">
    <name type="scientific">Arachidicoccus rhizosphaerae</name>
    <dbReference type="NCBI Taxonomy" id="551991"/>
    <lineage>
        <taxon>Bacteria</taxon>
        <taxon>Pseudomonadati</taxon>
        <taxon>Bacteroidota</taxon>
        <taxon>Chitinophagia</taxon>
        <taxon>Chitinophagales</taxon>
        <taxon>Chitinophagaceae</taxon>
        <taxon>Arachidicoccus</taxon>
    </lineage>
</organism>
<keyword evidence="2" id="KW-1185">Reference proteome</keyword>
<dbReference type="AlphaFoldDB" id="A0A1H3XIL3"/>